<reference evidence="3" key="1">
    <citation type="journal article" date="2008" name="Nat. Genet.">
        <title>The Pristionchus pacificus genome provides a unique perspective on nematode lifestyle and parasitism.</title>
        <authorList>
            <person name="Dieterich C."/>
            <person name="Clifton S.W."/>
            <person name="Schuster L.N."/>
            <person name="Chinwalla A."/>
            <person name="Delehaunty K."/>
            <person name="Dinkelacker I."/>
            <person name="Fulton L."/>
            <person name="Fulton R."/>
            <person name="Godfrey J."/>
            <person name="Minx P."/>
            <person name="Mitreva M."/>
            <person name="Roeseler W."/>
            <person name="Tian H."/>
            <person name="Witte H."/>
            <person name="Yang S.P."/>
            <person name="Wilson R.K."/>
            <person name="Sommer R.J."/>
        </authorList>
    </citation>
    <scope>NUCLEOTIDE SEQUENCE [LARGE SCALE GENOMIC DNA]</scope>
    <source>
        <strain evidence="3">PS312</strain>
    </source>
</reference>
<dbReference type="Proteomes" id="UP000005239">
    <property type="component" value="Unassembled WGS sequence"/>
</dbReference>
<name>A0A2A6C815_PRIPA</name>
<feature type="region of interest" description="Disordered" evidence="1">
    <location>
        <begin position="1"/>
        <end position="26"/>
    </location>
</feature>
<evidence type="ECO:0000313" key="2">
    <source>
        <dbReference type="EnsemblMetazoa" id="PPA34831.1"/>
    </source>
</evidence>
<proteinExistence type="predicted"/>
<gene>
    <name evidence="2" type="primary">WBGene00273200</name>
</gene>
<reference evidence="2" key="2">
    <citation type="submission" date="2022-06" db="UniProtKB">
        <authorList>
            <consortium name="EnsemblMetazoa"/>
        </authorList>
    </citation>
    <scope>IDENTIFICATION</scope>
    <source>
        <strain evidence="2">PS312</strain>
    </source>
</reference>
<dbReference type="EnsemblMetazoa" id="PPA34831.1">
    <property type="protein sequence ID" value="PPA34831.1"/>
    <property type="gene ID" value="WBGene00273200"/>
</dbReference>
<dbReference type="AlphaFoldDB" id="A0A2A6C815"/>
<accession>A0A8R1UMZ3</accession>
<protein>
    <submittedName>
        <fullName evidence="2">Uncharacterized protein</fullName>
    </submittedName>
</protein>
<accession>A0A2A6C815</accession>
<evidence type="ECO:0000256" key="1">
    <source>
        <dbReference type="SAM" id="MobiDB-lite"/>
    </source>
</evidence>
<sequence length="143" mass="15337">SLDADCINDTNRPSSDATPLNRLTGGHGRHARGDVVLSSFLLMTEGERKYFPARPNKLSVGALKSLLLLLSSLSKAALLSSLLVHEHHGVPVVPFSPSSSYPSCSRPLFPHFVVTPPPLSVVSEVAWRFADPSRGVAGELEII</sequence>
<organism evidence="2 3">
    <name type="scientific">Pristionchus pacificus</name>
    <name type="common">Parasitic nematode worm</name>
    <dbReference type="NCBI Taxonomy" id="54126"/>
    <lineage>
        <taxon>Eukaryota</taxon>
        <taxon>Metazoa</taxon>
        <taxon>Ecdysozoa</taxon>
        <taxon>Nematoda</taxon>
        <taxon>Chromadorea</taxon>
        <taxon>Rhabditida</taxon>
        <taxon>Rhabditina</taxon>
        <taxon>Diplogasteromorpha</taxon>
        <taxon>Diplogasteroidea</taxon>
        <taxon>Neodiplogasteridae</taxon>
        <taxon>Pristionchus</taxon>
    </lineage>
</organism>
<evidence type="ECO:0000313" key="3">
    <source>
        <dbReference type="Proteomes" id="UP000005239"/>
    </source>
</evidence>
<keyword evidence="3" id="KW-1185">Reference proteome</keyword>
<feature type="compositionally biased region" description="Polar residues" evidence="1">
    <location>
        <begin position="8"/>
        <end position="18"/>
    </location>
</feature>